<dbReference type="OrthoDB" id="10252032at2759"/>
<dbReference type="OMA" id="KIMATRH"/>
<evidence type="ECO:0000259" key="3">
    <source>
        <dbReference type="Pfam" id="PF12936"/>
    </source>
</evidence>
<feature type="domain" description="Kri1-like C-terminal" evidence="3">
    <location>
        <begin position="429"/>
        <end position="525"/>
    </location>
</feature>
<organism evidence="4 5">
    <name type="scientific">Lachancea fermentati</name>
    <name type="common">Zygosaccharomyces fermentati</name>
    <dbReference type="NCBI Taxonomy" id="4955"/>
    <lineage>
        <taxon>Eukaryota</taxon>
        <taxon>Fungi</taxon>
        <taxon>Dikarya</taxon>
        <taxon>Ascomycota</taxon>
        <taxon>Saccharomycotina</taxon>
        <taxon>Saccharomycetes</taxon>
        <taxon>Saccharomycetales</taxon>
        <taxon>Saccharomycetaceae</taxon>
        <taxon>Lachancea</taxon>
    </lineage>
</organism>
<reference evidence="4 5" key="1">
    <citation type="submission" date="2016-03" db="EMBL/GenBank/DDBJ databases">
        <authorList>
            <person name="Devillers H."/>
        </authorList>
    </citation>
    <scope>NUCLEOTIDE SEQUENCE [LARGE SCALE GENOMIC DNA]</scope>
    <source>
        <strain evidence="4">CBS 6772</strain>
    </source>
</reference>
<evidence type="ECO:0000256" key="2">
    <source>
        <dbReference type="SAM" id="MobiDB-lite"/>
    </source>
</evidence>
<comment type="similarity">
    <text evidence="1">Belongs to the KRI1 family.</text>
</comment>
<keyword evidence="5" id="KW-1185">Reference proteome</keyword>
<feature type="compositionally biased region" description="Acidic residues" evidence="2">
    <location>
        <begin position="390"/>
        <end position="401"/>
    </location>
</feature>
<feature type="compositionally biased region" description="Basic and acidic residues" evidence="2">
    <location>
        <begin position="178"/>
        <end position="192"/>
    </location>
</feature>
<feature type="compositionally biased region" description="Acidic residues" evidence="2">
    <location>
        <begin position="164"/>
        <end position="177"/>
    </location>
</feature>
<dbReference type="STRING" id="4955.A0A1G4MIW4"/>
<name>A0A1G4MIW4_LACFM</name>
<gene>
    <name evidence="4" type="ORF">LAFE_0G18118G</name>
</gene>
<dbReference type="AlphaFoldDB" id="A0A1G4MIW4"/>
<feature type="region of interest" description="Disordered" evidence="2">
    <location>
        <begin position="534"/>
        <end position="560"/>
    </location>
</feature>
<evidence type="ECO:0000256" key="1">
    <source>
        <dbReference type="ARBA" id="ARBA00007473"/>
    </source>
</evidence>
<accession>A0A1G4MIW4</accession>
<dbReference type="InterPro" id="IPR024626">
    <property type="entry name" value="Kri1-like_C"/>
</dbReference>
<dbReference type="PANTHER" id="PTHR14490:SF5">
    <property type="entry name" value="PROTEIN KRI1 HOMOLOG"/>
    <property type="match status" value="1"/>
</dbReference>
<feature type="region of interest" description="Disordered" evidence="2">
    <location>
        <begin position="1"/>
        <end position="61"/>
    </location>
</feature>
<protein>
    <submittedName>
        <fullName evidence="4">LAFE_0G18118g1_1</fullName>
    </submittedName>
</protein>
<dbReference type="GO" id="GO:0005730">
    <property type="term" value="C:nucleolus"/>
    <property type="evidence" value="ECO:0007669"/>
    <property type="project" value="TreeGrafter"/>
</dbReference>
<proteinExistence type="inferred from homology"/>
<feature type="region of interest" description="Disordered" evidence="2">
    <location>
        <begin position="270"/>
        <end position="301"/>
    </location>
</feature>
<dbReference type="Pfam" id="PF12936">
    <property type="entry name" value="Kri1_C"/>
    <property type="match status" value="1"/>
</dbReference>
<dbReference type="GO" id="GO:0000447">
    <property type="term" value="P:endonucleolytic cleavage in ITS1 to separate SSU-rRNA from 5.8S rRNA and LSU-rRNA from tricistronic rRNA transcript (SSU-rRNA, 5.8S rRNA, LSU-rRNA)"/>
    <property type="evidence" value="ECO:0007669"/>
    <property type="project" value="TreeGrafter"/>
</dbReference>
<feature type="region of interest" description="Disordered" evidence="2">
    <location>
        <begin position="164"/>
        <end position="199"/>
    </location>
</feature>
<feature type="compositionally biased region" description="Basic and acidic residues" evidence="2">
    <location>
        <begin position="10"/>
        <end position="38"/>
    </location>
</feature>
<feature type="compositionally biased region" description="Acidic residues" evidence="2">
    <location>
        <begin position="42"/>
        <end position="61"/>
    </location>
</feature>
<dbReference type="Proteomes" id="UP000190831">
    <property type="component" value="Chromosome G"/>
</dbReference>
<feature type="region of interest" description="Disordered" evidence="2">
    <location>
        <begin position="363"/>
        <end position="426"/>
    </location>
</feature>
<evidence type="ECO:0000313" key="4">
    <source>
        <dbReference type="EMBL" id="SCW03783.1"/>
    </source>
</evidence>
<sequence length="560" mass="65027">MPRKKSAAKKAKEAAEKAKVHEEEVNSLKNSTDEKLNRTEGGLEESDADSSSSEEEDDYGELITEEVESGISKVLEAIKANDTDKLLDPSVKFFEEPEKAVKKLARSEKHKPIYLKDYHRMNILSGGVLDDENENAEIETVDGKQSFASQQKMEKAQLLDEIEGEFDDKDDEDDDSDFLVKKEKTNTRRREVTSLPDPEVDDEKFLDEFVSKHAWIPKQGDKIINLDGNQMDEDDDEFDDAVERFENAYNFRYEDPNAAEIVSYARNQATLRRSATNSRRKKREEEKQLREKEKEEKEVAVQKKKKEKINKLTDVLEQVKKEYGAEINEAMVQKLTASLLNGDFDDSQWDNVLGELFNEDFYSQEGKPSWDENDEIMGDFYKEDNFSGNDDAEQLESEEEEPPLKKSRKEKIDEKKSKKKEKKKIAEMVDEAVEKNKLIIVDEVEEERKSRSRTKEEENMRFRYREVSPESFGLTAREIIAADDADLNEFIGLKKFAPYRPKELRAKDRRKVMKSRRVREWKKKVFGNEEGLKGENESLAIPVQNASDMKKGDKKHKKKY</sequence>
<feature type="compositionally biased region" description="Basic and acidic residues" evidence="2">
    <location>
        <begin position="283"/>
        <end position="301"/>
    </location>
</feature>
<dbReference type="InterPro" id="IPR018034">
    <property type="entry name" value="Kri1"/>
</dbReference>
<evidence type="ECO:0000313" key="5">
    <source>
        <dbReference type="Proteomes" id="UP000190831"/>
    </source>
</evidence>
<dbReference type="GO" id="GO:0030686">
    <property type="term" value="C:90S preribosome"/>
    <property type="evidence" value="ECO:0007669"/>
    <property type="project" value="TreeGrafter"/>
</dbReference>
<dbReference type="PANTHER" id="PTHR14490">
    <property type="entry name" value="ZINC FINGER, ZZ TYPE"/>
    <property type="match status" value="1"/>
</dbReference>
<dbReference type="Pfam" id="PF05178">
    <property type="entry name" value="Kri1"/>
    <property type="match status" value="1"/>
</dbReference>
<dbReference type="EMBL" id="LT598486">
    <property type="protein sequence ID" value="SCW03783.1"/>
    <property type="molecule type" value="Genomic_DNA"/>
</dbReference>